<dbReference type="PANTHER" id="PTHR28069:SF2">
    <property type="entry name" value="GH20023P"/>
    <property type="match status" value="1"/>
</dbReference>
<sequence length="676" mass="69170">MAAISVDPPHMTCTGAACATCSNVAPGKLLRCSACHSAWYCNQDCQRKSFKEHKPFCKALRLFHALQADLPPESWPRTAHEFYVQRINCQQLLEPMLGRPLSRAEHRALLGEAKCSVCVRTRAQLARKAGTATAPNAAPSAGAAGGGAAGNGDGDGSTKATAAAEAWAAGNKDGASGGDGGKAAADKASEPAMDVAGAKDATTTPAPAPAGSSAAAADPATAAASTAAATAASAAGSPLTCCPHCHWGWVCGEHRDAYLSGPHAVVCLPYRHMNESQLLTQRYLTATGRVPNYVPDTPRRPTTLPPEAAKVVATAAAAKGRAAEAAGGCAAGADSSSGGSGSGSGSGSSGGGGWEPVPAGGWAAFQGWRPLPVFDQALMCLLTKRVSQALTVIQALQHHYSPQQLAARSSLEVHVLGASAFEVPADRIWEELLNLLPPFDPAAAAAAAMESLSADNGAGSGKDGGGGGSAGASGDGMAAAAKAAGRGDGGSSSSCFSKEAAPRRLHVAFVGPELCDIIVDESDGRAMPQGTALSAPPPPPGRELLYSYHLCTYQEYAAGRIPRSEAPGAPPPPAGSVAAPWRRPDLAVAFNSGISESEQKLWAPALQLLVRHGVPVVFTSYNAHEAEGDAAAWRAAGGVVTLGPERNPYRALEPISEPSQVDVFYYQNYYWWCGRT</sequence>
<dbReference type="Proteomes" id="UP000006906">
    <property type="component" value="Chromosome 9"/>
</dbReference>
<evidence type="ECO:0000256" key="5">
    <source>
        <dbReference type="SAM" id="MobiDB-lite"/>
    </source>
</evidence>
<keyword evidence="8" id="KW-1185">Reference proteome</keyword>
<dbReference type="GO" id="GO:0008270">
    <property type="term" value="F:zinc ion binding"/>
    <property type="evidence" value="ECO:0007669"/>
    <property type="project" value="UniProtKB-KW"/>
</dbReference>
<evidence type="ECO:0000256" key="3">
    <source>
        <dbReference type="ARBA" id="ARBA00022833"/>
    </source>
</evidence>
<evidence type="ECO:0000256" key="2">
    <source>
        <dbReference type="ARBA" id="ARBA00022771"/>
    </source>
</evidence>
<feature type="compositionally biased region" description="Gly residues" evidence="5">
    <location>
        <begin position="458"/>
        <end position="474"/>
    </location>
</feature>
<evidence type="ECO:0000313" key="8">
    <source>
        <dbReference type="Proteomes" id="UP000006906"/>
    </source>
</evidence>
<feature type="compositionally biased region" description="Gly residues" evidence="5">
    <location>
        <begin position="338"/>
        <end position="353"/>
    </location>
</feature>
<dbReference type="InterPro" id="IPR046824">
    <property type="entry name" value="Mss51-like_C"/>
</dbReference>
<feature type="domain" description="MYND-type" evidence="6">
    <location>
        <begin position="18"/>
        <end position="57"/>
    </location>
</feature>
<keyword evidence="3" id="KW-0862">Zinc</keyword>
<accession>A0A2K3DE04</accession>
<gene>
    <name evidence="7" type="ORF">CHLRE_09g388949v5</name>
</gene>
<dbReference type="KEGG" id="cre:CHLRE_09g388949v5"/>
<feature type="compositionally biased region" description="Low complexity" evidence="5">
    <location>
        <begin position="196"/>
        <end position="214"/>
    </location>
</feature>
<dbReference type="Gramene" id="PNW78753">
    <property type="protein sequence ID" value="PNW78753"/>
    <property type="gene ID" value="CHLRE_09g388949v5"/>
</dbReference>
<dbReference type="OrthoDB" id="537994at2759"/>
<feature type="region of interest" description="Disordered" evidence="5">
    <location>
        <begin position="456"/>
        <end position="476"/>
    </location>
</feature>
<keyword evidence="1" id="KW-0479">Metal-binding</keyword>
<dbReference type="Pfam" id="PF01753">
    <property type="entry name" value="zf-MYND"/>
    <property type="match status" value="1"/>
</dbReference>
<evidence type="ECO:0000256" key="1">
    <source>
        <dbReference type="ARBA" id="ARBA00022723"/>
    </source>
</evidence>
<feature type="region of interest" description="Disordered" evidence="5">
    <location>
        <begin position="328"/>
        <end position="353"/>
    </location>
</feature>
<dbReference type="Gene3D" id="6.10.140.2220">
    <property type="match status" value="1"/>
</dbReference>
<name>A0A2K3DE04_CHLRE</name>
<dbReference type="EMBL" id="CM008970">
    <property type="protein sequence ID" value="PNW78753.1"/>
    <property type="molecule type" value="Genomic_DNA"/>
</dbReference>
<reference evidence="7 8" key="1">
    <citation type="journal article" date="2007" name="Science">
        <title>The Chlamydomonas genome reveals the evolution of key animal and plant functions.</title>
        <authorList>
            <person name="Merchant S.S."/>
            <person name="Prochnik S.E."/>
            <person name="Vallon O."/>
            <person name="Harris E.H."/>
            <person name="Karpowicz S.J."/>
            <person name="Witman G.B."/>
            <person name="Terry A."/>
            <person name="Salamov A."/>
            <person name="Fritz-Laylin L.K."/>
            <person name="Marechal-Drouard L."/>
            <person name="Marshall W.F."/>
            <person name="Qu L.H."/>
            <person name="Nelson D.R."/>
            <person name="Sanderfoot A.A."/>
            <person name="Spalding M.H."/>
            <person name="Kapitonov V.V."/>
            <person name="Ren Q."/>
            <person name="Ferris P."/>
            <person name="Lindquist E."/>
            <person name="Shapiro H."/>
            <person name="Lucas S.M."/>
            <person name="Grimwood J."/>
            <person name="Schmutz J."/>
            <person name="Cardol P."/>
            <person name="Cerutti H."/>
            <person name="Chanfreau G."/>
            <person name="Chen C.L."/>
            <person name="Cognat V."/>
            <person name="Croft M.T."/>
            <person name="Dent R."/>
            <person name="Dutcher S."/>
            <person name="Fernandez E."/>
            <person name="Fukuzawa H."/>
            <person name="Gonzalez-Ballester D."/>
            <person name="Gonzalez-Halphen D."/>
            <person name="Hallmann A."/>
            <person name="Hanikenne M."/>
            <person name="Hippler M."/>
            <person name="Inwood W."/>
            <person name="Jabbari K."/>
            <person name="Kalanon M."/>
            <person name="Kuras R."/>
            <person name="Lefebvre P.A."/>
            <person name="Lemaire S.D."/>
            <person name="Lobanov A.V."/>
            <person name="Lohr M."/>
            <person name="Manuell A."/>
            <person name="Meier I."/>
            <person name="Mets L."/>
            <person name="Mittag M."/>
            <person name="Mittelmeier T."/>
            <person name="Moroney J.V."/>
            <person name="Moseley J."/>
            <person name="Napoli C."/>
            <person name="Nedelcu A.M."/>
            <person name="Niyogi K."/>
            <person name="Novoselov S.V."/>
            <person name="Paulsen I.T."/>
            <person name="Pazour G."/>
            <person name="Purton S."/>
            <person name="Ral J.P."/>
            <person name="Riano-Pachon D.M."/>
            <person name="Riekhof W."/>
            <person name="Rymarquis L."/>
            <person name="Schroda M."/>
            <person name="Stern D."/>
            <person name="Umen J."/>
            <person name="Willows R."/>
            <person name="Wilson N."/>
            <person name="Zimmer S.L."/>
            <person name="Allmer J."/>
            <person name="Balk J."/>
            <person name="Bisova K."/>
            <person name="Chen C.J."/>
            <person name="Elias M."/>
            <person name="Gendler K."/>
            <person name="Hauser C."/>
            <person name="Lamb M.R."/>
            <person name="Ledford H."/>
            <person name="Long J.C."/>
            <person name="Minagawa J."/>
            <person name="Page M.D."/>
            <person name="Pan J."/>
            <person name="Pootakham W."/>
            <person name="Roje S."/>
            <person name="Rose A."/>
            <person name="Stahlberg E."/>
            <person name="Terauchi A.M."/>
            <person name="Yang P."/>
            <person name="Ball S."/>
            <person name="Bowler C."/>
            <person name="Dieckmann C.L."/>
            <person name="Gladyshev V.N."/>
            <person name="Green P."/>
            <person name="Jorgensen R."/>
            <person name="Mayfield S."/>
            <person name="Mueller-Roeber B."/>
            <person name="Rajamani S."/>
            <person name="Sayre R.T."/>
            <person name="Brokstein P."/>
            <person name="Dubchak I."/>
            <person name="Goodstein D."/>
            <person name="Hornick L."/>
            <person name="Huang Y.W."/>
            <person name="Jhaveri J."/>
            <person name="Luo Y."/>
            <person name="Martinez D."/>
            <person name="Ngau W.C."/>
            <person name="Otillar B."/>
            <person name="Poliakov A."/>
            <person name="Porter A."/>
            <person name="Szajkowski L."/>
            <person name="Werner G."/>
            <person name="Zhou K."/>
            <person name="Grigoriev I.V."/>
            <person name="Rokhsar D.S."/>
            <person name="Grossman A.R."/>
        </authorList>
    </citation>
    <scope>NUCLEOTIDE SEQUENCE [LARGE SCALE GENOMIC DNA]</scope>
    <source>
        <strain evidence="8">CC-503</strain>
    </source>
</reference>
<dbReference type="InParanoid" id="A0A2K3DE04"/>
<feature type="region of interest" description="Disordered" evidence="5">
    <location>
        <begin position="129"/>
        <end position="214"/>
    </location>
</feature>
<feature type="compositionally biased region" description="Gly residues" evidence="5">
    <location>
        <begin position="143"/>
        <end position="155"/>
    </location>
</feature>
<evidence type="ECO:0000256" key="4">
    <source>
        <dbReference type="PROSITE-ProRule" id="PRU00134"/>
    </source>
</evidence>
<dbReference type="AlphaFoldDB" id="A0A2K3DE04"/>
<dbReference type="InterPro" id="IPR002893">
    <property type="entry name" value="Znf_MYND"/>
</dbReference>
<feature type="compositionally biased region" description="Low complexity" evidence="5">
    <location>
        <begin position="160"/>
        <end position="174"/>
    </location>
</feature>
<evidence type="ECO:0000313" key="7">
    <source>
        <dbReference type="EMBL" id="PNW78753.1"/>
    </source>
</evidence>
<dbReference type="RefSeq" id="XP_042921105.1">
    <property type="nucleotide sequence ID" value="XM_043065491.1"/>
</dbReference>
<protein>
    <recommendedName>
        <fullName evidence="6">MYND-type domain-containing protein</fullName>
    </recommendedName>
</protein>
<proteinExistence type="predicted"/>
<feature type="compositionally biased region" description="Low complexity" evidence="5">
    <location>
        <begin position="129"/>
        <end position="142"/>
    </location>
</feature>
<dbReference type="GeneID" id="5720601"/>
<dbReference type="Pfam" id="PF20179">
    <property type="entry name" value="MSS51_C"/>
    <property type="match status" value="1"/>
</dbReference>
<dbReference type="PANTHER" id="PTHR28069">
    <property type="entry name" value="GH20023P"/>
    <property type="match status" value="1"/>
</dbReference>
<keyword evidence="2 4" id="KW-0863">Zinc-finger</keyword>
<evidence type="ECO:0000259" key="6">
    <source>
        <dbReference type="PROSITE" id="PS50865"/>
    </source>
</evidence>
<dbReference type="SUPFAM" id="SSF144232">
    <property type="entry name" value="HIT/MYND zinc finger-like"/>
    <property type="match status" value="1"/>
</dbReference>
<dbReference type="PROSITE" id="PS50865">
    <property type="entry name" value="ZF_MYND_2"/>
    <property type="match status" value="1"/>
</dbReference>
<feature type="compositionally biased region" description="Low complexity" evidence="5">
    <location>
        <begin position="328"/>
        <end position="337"/>
    </location>
</feature>
<organism evidence="7 8">
    <name type="scientific">Chlamydomonas reinhardtii</name>
    <name type="common">Chlamydomonas smithii</name>
    <dbReference type="NCBI Taxonomy" id="3055"/>
    <lineage>
        <taxon>Eukaryota</taxon>
        <taxon>Viridiplantae</taxon>
        <taxon>Chlorophyta</taxon>
        <taxon>core chlorophytes</taxon>
        <taxon>Chlorophyceae</taxon>
        <taxon>CS clade</taxon>
        <taxon>Chlamydomonadales</taxon>
        <taxon>Chlamydomonadaceae</taxon>
        <taxon>Chlamydomonas</taxon>
    </lineage>
</organism>